<dbReference type="PANTHER" id="PTHR30204:SF85">
    <property type="entry name" value="MULTIDRUG-EFFLUX TRANSPORTER 2 REGULATOR"/>
    <property type="match status" value="1"/>
</dbReference>
<sequence length="274" mass="32359">MEKKIYMTTGEFAKLAGVTKHTLFYYDEIGLFSPEIKQEENGYRYYSVAQFEILEVISILRELNMPLAEIQSYMDSRTPQQFLKLFKEKEQLLQKKINELKMLKQLMHTKRQFIEKHFQKDTHTITVCPEPDRYLIQSAIGGESDDQIWAAAIGTFLDYCTEHEIKSPYAIGYQQKTTDIRNGIFNNYRVFYQMLDRKPKNIAFVQKPAGNYMAAYHKGDWKTLESTYRTMLHYAEQNNLELGTHFYEDAILDSLTVQNEEDFIIRITCRVEKN</sequence>
<keyword evidence="6" id="KW-1185">Reference proteome</keyword>
<dbReference type="CDD" id="cd04782">
    <property type="entry name" value="HTH_BltR"/>
    <property type="match status" value="1"/>
</dbReference>
<dbReference type="InterPro" id="IPR009061">
    <property type="entry name" value="DNA-bd_dom_put_sf"/>
</dbReference>
<dbReference type="GO" id="GO:0003700">
    <property type="term" value="F:DNA-binding transcription factor activity"/>
    <property type="evidence" value="ECO:0007669"/>
    <property type="project" value="InterPro"/>
</dbReference>
<dbReference type="EMBL" id="BHEO01000008">
    <property type="protein sequence ID" value="GBU06037.1"/>
    <property type="molecule type" value="Genomic_DNA"/>
</dbReference>
<comment type="caution">
    <text evidence="4">The sequence shown here is derived from an EMBL/GenBank/DDBJ whole genome shotgun (WGS) entry which is preliminary data.</text>
</comment>
<dbReference type="SUPFAM" id="SSF55136">
    <property type="entry name" value="Probable bacterial effector-binding domain"/>
    <property type="match status" value="1"/>
</dbReference>
<name>A0A4R3JR67_9FIRM</name>
<dbReference type="Proteomes" id="UP000294613">
    <property type="component" value="Unassembled WGS sequence"/>
</dbReference>
<evidence type="ECO:0000259" key="2">
    <source>
        <dbReference type="PROSITE" id="PS50937"/>
    </source>
</evidence>
<gene>
    <name evidence="4" type="ORF">EDD74_1031</name>
    <name evidence="3" type="ORF">FAEUMB_25780</name>
</gene>
<accession>A0A4R3JR67</accession>
<reference evidence="3 6" key="1">
    <citation type="journal article" date="2018" name="Int. J. Syst. Evol. Microbiol.">
        <title>Draft Genome Sequence of Faecalimonas umbilicata JCM 30896T, an Acetate-Producing Bacterium Isolated from Human Feces.</title>
        <authorList>
            <person name="Sakamoto M."/>
            <person name="Ikeyama N."/>
            <person name="Yuki M."/>
            <person name="Ohkuma M."/>
        </authorList>
    </citation>
    <scope>NUCLEOTIDE SEQUENCE [LARGE SCALE GENOMIC DNA]</scope>
    <source>
        <strain evidence="3 6">EGH7</strain>
    </source>
</reference>
<evidence type="ECO:0000313" key="4">
    <source>
        <dbReference type="EMBL" id="TCS69551.1"/>
    </source>
</evidence>
<organism evidence="4 5">
    <name type="scientific">Faecalimonas umbilicata</name>
    <dbReference type="NCBI Taxonomy" id="1912855"/>
    <lineage>
        <taxon>Bacteria</taxon>
        <taxon>Bacillati</taxon>
        <taxon>Bacillota</taxon>
        <taxon>Clostridia</taxon>
        <taxon>Lachnospirales</taxon>
        <taxon>Lachnospiraceae</taxon>
        <taxon>Faecalimonas</taxon>
    </lineage>
</organism>
<dbReference type="PANTHER" id="PTHR30204">
    <property type="entry name" value="REDOX-CYCLING DRUG-SENSING TRANSCRIPTIONAL ACTIVATOR SOXR"/>
    <property type="match status" value="1"/>
</dbReference>
<keyword evidence="1 4" id="KW-0238">DNA-binding</keyword>
<dbReference type="AlphaFoldDB" id="A0A4R3JR67"/>
<dbReference type="Gene3D" id="1.10.1660.10">
    <property type="match status" value="1"/>
</dbReference>
<evidence type="ECO:0000256" key="1">
    <source>
        <dbReference type="ARBA" id="ARBA00023125"/>
    </source>
</evidence>
<dbReference type="SMART" id="SM00422">
    <property type="entry name" value="HTH_MERR"/>
    <property type="match status" value="1"/>
</dbReference>
<evidence type="ECO:0000313" key="3">
    <source>
        <dbReference type="EMBL" id="GBU06037.1"/>
    </source>
</evidence>
<dbReference type="Gene3D" id="3.20.80.10">
    <property type="entry name" value="Regulatory factor, effector binding domain"/>
    <property type="match status" value="1"/>
</dbReference>
<dbReference type="InterPro" id="IPR011256">
    <property type="entry name" value="Reg_factor_effector_dom_sf"/>
</dbReference>
<feature type="domain" description="HTH merR-type" evidence="2">
    <location>
        <begin position="6"/>
        <end position="76"/>
    </location>
</feature>
<dbReference type="Proteomes" id="UP000702954">
    <property type="component" value="Unassembled WGS sequence"/>
</dbReference>
<proteinExistence type="predicted"/>
<protein>
    <submittedName>
        <fullName evidence="4">DNA-binding transcriptional MerR regulator</fullName>
    </submittedName>
    <submittedName>
        <fullName evidence="3">MerR family transcriptional regulator</fullName>
    </submittedName>
</protein>
<dbReference type="RefSeq" id="WP_116442144.1">
    <property type="nucleotide sequence ID" value="NZ_BHEO01000008.1"/>
</dbReference>
<dbReference type="InterPro" id="IPR047057">
    <property type="entry name" value="MerR_fam"/>
</dbReference>
<reference evidence="4 5" key="2">
    <citation type="submission" date="2019-03" db="EMBL/GenBank/DDBJ databases">
        <title>Genomic Encyclopedia of Type Strains, Phase IV (KMG-IV): sequencing the most valuable type-strain genomes for metagenomic binning, comparative biology and taxonomic classification.</title>
        <authorList>
            <person name="Goeker M."/>
        </authorList>
    </citation>
    <scope>NUCLEOTIDE SEQUENCE [LARGE SCALE GENOMIC DNA]</scope>
    <source>
        <strain evidence="4 5">DSM 103426</strain>
    </source>
</reference>
<dbReference type="Pfam" id="PF13411">
    <property type="entry name" value="MerR_1"/>
    <property type="match status" value="1"/>
</dbReference>
<dbReference type="PROSITE" id="PS50937">
    <property type="entry name" value="HTH_MERR_2"/>
    <property type="match status" value="1"/>
</dbReference>
<evidence type="ECO:0000313" key="5">
    <source>
        <dbReference type="Proteomes" id="UP000294613"/>
    </source>
</evidence>
<evidence type="ECO:0000313" key="6">
    <source>
        <dbReference type="Proteomes" id="UP000702954"/>
    </source>
</evidence>
<dbReference type="InterPro" id="IPR000551">
    <property type="entry name" value="MerR-type_HTH_dom"/>
</dbReference>
<dbReference type="EMBL" id="SLZV01000003">
    <property type="protein sequence ID" value="TCS69551.1"/>
    <property type="molecule type" value="Genomic_DNA"/>
</dbReference>
<dbReference type="SUPFAM" id="SSF46955">
    <property type="entry name" value="Putative DNA-binding domain"/>
    <property type="match status" value="1"/>
</dbReference>
<dbReference type="GO" id="GO:0003677">
    <property type="term" value="F:DNA binding"/>
    <property type="evidence" value="ECO:0007669"/>
    <property type="project" value="UniProtKB-KW"/>
</dbReference>
<dbReference type="PROSITE" id="PS00552">
    <property type="entry name" value="HTH_MERR_1"/>
    <property type="match status" value="1"/>
</dbReference>